<evidence type="ECO:0000313" key="1">
    <source>
        <dbReference type="EMBL" id="ASZ75069.1"/>
    </source>
</evidence>
<dbReference type="Proteomes" id="UP000231419">
    <property type="component" value="Segment"/>
</dbReference>
<proteinExistence type="predicted"/>
<keyword evidence="2" id="KW-1185">Reference proteome</keyword>
<evidence type="ECO:0000313" key="2">
    <source>
        <dbReference type="Proteomes" id="UP000231419"/>
    </source>
</evidence>
<reference evidence="2" key="1">
    <citation type="submission" date="2017-08" db="EMBL/GenBank/DDBJ databases">
        <authorList>
            <person name="de Groot N.N."/>
        </authorList>
    </citation>
    <scope>NUCLEOTIDE SEQUENCE [LARGE SCALE GENOMIC DNA]</scope>
</reference>
<dbReference type="EMBL" id="MF668286">
    <property type="protein sequence ID" value="ASZ75069.1"/>
    <property type="molecule type" value="Genomic_DNA"/>
</dbReference>
<organism evidence="1 2">
    <name type="scientific">Rhodococcus phage Trina</name>
    <dbReference type="NCBI Taxonomy" id="2027905"/>
    <lineage>
        <taxon>Viruses</taxon>
        <taxon>Duplodnaviria</taxon>
        <taxon>Heunggongvirae</taxon>
        <taxon>Uroviricota</taxon>
        <taxon>Caudoviricetes</taxon>
        <taxon>Trinavirus</taxon>
        <taxon>Trinavirus trina</taxon>
    </lineage>
</organism>
<name>A0A2D0ZN96_9CAUD</name>
<sequence>MLNYNLMLNRLVVGYHDKAGRKSQHTSVVNKRLNTYGFTPLDALPFWHPQVK</sequence>
<gene>
    <name evidence="1" type="ORF">SEA_TRINA_126</name>
</gene>
<accession>A0A2D0ZN96</accession>
<protein>
    <submittedName>
        <fullName evidence="1">Uncharacterized protein</fullName>
    </submittedName>
</protein>